<feature type="compositionally biased region" description="Basic and acidic residues" evidence="2">
    <location>
        <begin position="658"/>
        <end position="671"/>
    </location>
</feature>
<sequence>MNRSTISEFSSSKKVDLVEVVSPTKPSNSNFKAYSKKYSSHRSNKSLGAEEIRALLRKEQAKEKTKWQNNKESRDVSYLKDRLKPANFPLLPPLPTDIDHLKKLLESSTNDLYYISPKTRAVCKRENCVDFTLEKIHSLKKTRSNRTLSFGSIENSPVSSPTAHDSIEIGFAGIPSGRQEIDHLRKWFSFMVGKYSNTDDIQALEAIYVLCGRELVRQVTVHCAERGELLRDLFARFDEFSKIKEAKINEKITELNKKAKNELQQVKKLHGEVIEEYKGKIEELNKKIKKKKESKTKLKEDIIVLRVKLKDAARMHEQEQTYSKVLREYAMTPNREVRDKKGSRLEKVISTVMWKKKIDRIDKTVPPDSSFLLPPDSPFVNNSDQSVESNPEPSHSGTDSNPEPNRMDSNPEWSHSEELKNRDETFVTKSSKSVLEKGTQTDMVEINHIVNHANENINEEYMQKMQESSSIAIIRENFIENDYEKNKIESTKEELKTNSTNYQNEDKPEIKANLKLNINNSVTKEINAEQMDAADKNVNITKSRYFGSSHNKISNPNFSSTGFLSDYSNSKNAYDETNTKLIKEMVELGSPVNKDSQLMDEDLSDIEAPHNLYSATNGEISIILTEAIGSSEAKKIDRKPPEELTQNDSFLSPLNLKDSSDKHSSLKENNRKKSKTIPNSEVREEPSNFAEFQILIDSSSQELKSVKEEIKKHMDMLNDIKKQIQSKQKMLNKLIYQKNTNEDSPGVFMRNKSLKDRTSLEAGQINLNDNHSIAKLIPADANVDSWKEGFQAGLEKGKSMGFAEGEDFGIEEGKMEGYIQAIYEKDAMKTVDLNDEDSSDESVHEESKIDLSDYTATFARDSFEADSPRIFKKTSRKLTHVPYKKDTLPPKKKGTEIMEFNFHKAEIVAQKKINPANSLLETILKKKTSRIKKYSTMGLKMINRMISTIYQNGIQLLKEETEESLSSLADLTYDEIFQRYGVKVAAEKKFRDFIASLFNTSTHKRSLMYIKFLNCGNKIGATNYTRQSLVMYLKCLDFMLASNIGIMSGYLDTSEINMFPTLRAIECAKDKFDPKHSISAMIIQQIETKSIIDPKRINPYGLIELEDFLEIVVETYETYQRKTLEGVQSSFEAVDYKYDQETPNVWKQNEDALI</sequence>
<keyword evidence="4" id="KW-1185">Reference proteome</keyword>
<feature type="region of interest" description="Disordered" evidence="2">
    <location>
        <begin position="365"/>
        <end position="434"/>
    </location>
</feature>
<dbReference type="EMBL" id="CAJZBQ010000036">
    <property type="protein sequence ID" value="CAG9324442.1"/>
    <property type="molecule type" value="Genomic_DNA"/>
</dbReference>
<feature type="compositionally biased region" description="Polar residues" evidence="2">
    <location>
        <begin position="380"/>
        <end position="413"/>
    </location>
</feature>
<dbReference type="PANTHER" id="PTHR34894">
    <property type="entry name" value="SAM-DEPENDENT METHYLTRANSFERASE RSMI, CONSERVED SITE"/>
    <property type="match status" value="1"/>
</dbReference>
<evidence type="ECO:0000256" key="1">
    <source>
        <dbReference type="SAM" id="Coils"/>
    </source>
</evidence>
<organism evidence="3 4">
    <name type="scientific">Blepharisma stoltei</name>
    <dbReference type="NCBI Taxonomy" id="1481888"/>
    <lineage>
        <taxon>Eukaryota</taxon>
        <taxon>Sar</taxon>
        <taxon>Alveolata</taxon>
        <taxon>Ciliophora</taxon>
        <taxon>Postciliodesmatophora</taxon>
        <taxon>Heterotrichea</taxon>
        <taxon>Heterotrichida</taxon>
        <taxon>Blepharismidae</taxon>
        <taxon>Blepharisma</taxon>
    </lineage>
</organism>
<evidence type="ECO:0000313" key="3">
    <source>
        <dbReference type="EMBL" id="CAG9324442.1"/>
    </source>
</evidence>
<evidence type="ECO:0000256" key="2">
    <source>
        <dbReference type="SAM" id="MobiDB-lite"/>
    </source>
</evidence>
<evidence type="ECO:0000313" key="4">
    <source>
        <dbReference type="Proteomes" id="UP001162131"/>
    </source>
</evidence>
<feature type="coiled-coil region" evidence="1">
    <location>
        <begin position="245"/>
        <end position="301"/>
    </location>
</feature>
<feature type="coiled-coil region" evidence="1">
    <location>
        <begin position="696"/>
        <end position="723"/>
    </location>
</feature>
<dbReference type="AlphaFoldDB" id="A0AAU9JBY5"/>
<reference evidence="3" key="1">
    <citation type="submission" date="2021-09" db="EMBL/GenBank/DDBJ databases">
        <authorList>
            <consortium name="AG Swart"/>
            <person name="Singh M."/>
            <person name="Singh A."/>
            <person name="Seah K."/>
            <person name="Emmerich C."/>
        </authorList>
    </citation>
    <scope>NUCLEOTIDE SEQUENCE</scope>
    <source>
        <strain evidence="3">ATCC30299</strain>
    </source>
</reference>
<evidence type="ECO:0008006" key="5">
    <source>
        <dbReference type="Google" id="ProtNLM"/>
    </source>
</evidence>
<feature type="region of interest" description="Disordered" evidence="2">
    <location>
        <begin position="633"/>
        <end position="685"/>
    </location>
</feature>
<dbReference type="PANTHER" id="PTHR34894:SF5">
    <property type="entry name" value="EF-HAND DOMAIN-CONTAINING PROTEIN"/>
    <property type="match status" value="1"/>
</dbReference>
<gene>
    <name evidence="3" type="ORF">BSTOLATCC_MIC36233</name>
</gene>
<keyword evidence="1" id="KW-0175">Coiled coil</keyword>
<protein>
    <recommendedName>
        <fullName evidence="5">FH2 domain-containing protein</fullName>
    </recommendedName>
</protein>
<feature type="compositionally biased region" description="Basic and acidic residues" evidence="2">
    <location>
        <begin position="414"/>
        <end position="426"/>
    </location>
</feature>
<feature type="compositionally biased region" description="Basic and acidic residues" evidence="2">
    <location>
        <begin position="633"/>
        <end position="642"/>
    </location>
</feature>
<comment type="caution">
    <text evidence="3">The sequence shown here is derived from an EMBL/GenBank/DDBJ whole genome shotgun (WGS) entry which is preliminary data.</text>
</comment>
<name>A0AAU9JBY5_9CILI</name>
<accession>A0AAU9JBY5</accession>
<proteinExistence type="predicted"/>
<dbReference type="Proteomes" id="UP001162131">
    <property type="component" value="Unassembled WGS sequence"/>
</dbReference>